<keyword evidence="2" id="KW-1185">Reference proteome</keyword>
<evidence type="ECO:0000313" key="1">
    <source>
        <dbReference type="EMBL" id="TSJ39576.1"/>
    </source>
</evidence>
<evidence type="ECO:0000313" key="2">
    <source>
        <dbReference type="Proteomes" id="UP000318733"/>
    </source>
</evidence>
<dbReference type="Proteomes" id="UP000318733">
    <property type="component" value="Unassembled WGS sequence"/>
</dbReference>
<reference evidence="1 2" key="1">
    <citation type="submission" date="2019-07" db="EMBL/GenBank/DDBJ databases">
        <authorList>
            <person name="Huq M.A."/>
        </authorList>
    </citation>
    <scope>NUCLEOTIDE SEQUENCE [LARGE SCALE GENOMIC DNA]</scope>
    <source>
        <strain evidence="1 2">MAH-19</strain>
    </source>
</reference>
<organism evidence="1 2">
    <name type="scientific">Mucilaginibacter corticis</name>
    <dbReference type="NCBI Taxonomy" id="2597670"/>
    <lineage>
        <taxon>Bacteria</taxon>
        <taxon>Pseudomonadati</taxon>
        <taxon>Bacteroidota</taxon>
        <taxon>Sphingobacteriia</taxon>
        <taxon>Sphingobacteriales</taxon>
        <taxon>Sphingobacteriaceae</taxon>
        <taxon>Mucilaginibacter</taxon>
    </lineage>
</organism>
<name>A0A556MI36_9SPHI</name>
<dbReference type="EMBL" id="VLPK01000003">
    <property type="protein sequence ID" value="TSJ39576.1"/>
    <property type="molecule type" value="Genomic_DNA"/>
</dbReference>
<dbReference type="InterPro" id="IPR032710">
    <property type="entry name" value="NTF2-like_dom_sf"/>
</dbReference>
<dbReference type="Gene3D" id="3.10.450.50">
    <property type="match status" value="1"/>
</dbReference>
<accession>A0A556MI36</accession>
<gene>
    <name evidence="1" type="ORF">FO440_17695</name>
</gene>
<dbReference type="SUPFAM" id="SSF54427">
    <property type="entry name" value="NTF2-like"/>
    <property type="match status" value="1"/>
</dbReference>
<evidence type="ECO:0008006" key="3">
    <source>
        <dbReference type="Google" id="ProtNLM"/>
    </source>
</evidence>
<dbReference type="AlphaFoldDB" id="A0A556MI36"/>
<sequence length="206" mass="23673">METKSNKAVVAQFYKEIIKERNESLIDVYVRKDYIQHSPAGKDGREGIREMICFLKTLPPSTEKTSPVKLLLADGDLVAGLLYIAFMGKQMLVLDLFRLQNGQLAEHWDVVQEVNHPEFDGFVIDLNANAVTNKDLVRARYELMEDCKVYRVIGEGDMVIVQLEYNEQDIRFARYDILRVNDEMIDQVLSVKQKISDVMMHGNGML</sequence>
<dbReference type="InterPro" id="IPR009959">
    <property type="entry name" value="Cyclase_SnoaL-like"/>
</dbReference>
<dbReference type="Pfam" id="PF07366">
    <property type="entry name" value="SnoaL"/>
    <property type="match status" value="1"/>
</dbReference>
<dbReference type="OrthoDB" id="9812089at2"/>
<comment type="caution">
    <text evidence="1">The sequence shown here is derived from an EMBL/GenBank/DDBJ whole genome shotgun (WGS) entry which is preliminary data.</text>
</comment>
<proteinExistence type="predicted"/>
<dbReference type="GO" id="GO:0030638">
    <property type="term" value="P:polyketide metabolic process"/>
    <property type="evidence" value="ECO:0007669"/>
    <property type="project" value="InterPro"/>
</dbReference>
<protein>
    <recommendedName>
        <fullName evidence="3">SnoaL-like domain-containing protein</fullName>
    </recommendedName>
</protein>
<dbReference type="RefSeq" id="WP_144249613.1">
    <property type="nucleotide sequence ID" value="NZ_VLPK01000003.1"/>
</dbReference>